<protein>
    <recommendedName>
        <fullName evidence="1">non-specific serine/threonine protein kinase</fullName>
        <ecNumber evidence="1">2.7.11.1</ecNumber>
    </recommendedName>
</protein>
<proteinExistence type="predicted"/>
<evidence type="ECO:0000256" key="10">
    <source>
        <dbReference type="SAM" id="MobiDB-lite"/>
    </source>
</evidence>
<dbReference type="InterPro" id="IPR000719">
    <property type="entry name" value="Prot_kinase_dom"/>
</dbReference>
<dbReference type="InterPro" id="IPR000961">
    <property type="entry name" value="AGC-kinase_C"/>
</dbReference>
<sequence>MARWSLGAIMYEMLVGYPPFYSDDPITTCRKIVHWRNHLKFPLEARLTPEAKDLICRLLCDVEHRLGTQGAEQIKGHPWFKGIVWDKLYEMEAAFKPEVNGELDTQNFLKFDERHKARKLAPLTVMCLSWKESNTMAFQGDLLLMFSILPRWILQQQQEWVQDRCERVYVLSRDFCPGPPSLNPKSCDMGVVLKCDLVGYPKSWMSSSQAPRVASSHPYTSSTTMFRPPHSPHCAMVWMQSQALIPIDPRKSAGSSIFIASSLQLFLKPVDIQEYQDQKDQQLMLLTPQGLSFVGYTYKNFEAVKGLRHSSDKMRSKSPPRSSTDSILSDSGIDYSANFAIDGAEMLVRAASADTISQMSGPPL</sequence>
<organism evidence="13 14">
    <name type="scientific">Actinidia rufa</name>
    <dbReference type="NCBI Taxonomy" id="165716"/>
    <lineage>
        <taxon>Eukaryota</taxon>
        <taxon>Viridiplantae</taxon>
        <taxon>Streptophyta</taxon>
        <taxon>Embryophyta</taxon>
        <taxon>Tracheophyta</taxon>
        <taxon>Spermatophyta</taxon>
        <taxon>Magnoliopsida</taxon>
        <taxon>eudicotyledons</taxon>
        <taxon>Gunneridae</taxon>
        <taxon>Pentapetalae</taxon>
        <taxon>asterids</taxon>
        <taxon>Ericales</taxon>
        <taxon>Actinidiaceae</taxon>
        <taxon>Actinidia</taxon>
    </lineage>
</organism>
<gene>
    <name evidence="13" type="ORF">Acr_00g0085050</name>
</gene>
<evidence type="ECO:0000256" key="5">
    <source>
        <dbReference type="ARBA" id="ARBA00022741"/>
    </source>
</evidence>
<dbReference type="EC" id="2.7.11.1" evidence="1"/>
<keyword evidence="6 13" id="KW-0418">Kinase</keyword>
<evidence type="ECO:0000256" key="1">
    <source>
        <dbReference type="ARBA" id="ARBA00012513"/>
    </source>
</evidence>
<feature type="region of interest" description="Disordered" evidence="10">
    <location>
        <begin position="309"/>
        <end position="329"/>
    </location>
</feature>
<evidence type="ECO:0000256" key="4">
    <source>
        <dbReference type="ARBA" id="ARBA00022679"/>
    </source>
</evidence>
<evidence type="ECO:0000259" key="11">
    <source>
        <dbReference type="PROSITE" id="PS50011"/>
    </source>
</evidence>
<dbReference type="AlphaFoldDB" id="A0A7J0DVP8"/>
<dbReference type="InterPro" id="IPR011009">
    <property type="entry name" value="Kinase-like_dom_sf"/>
</dbReference>
<dbReference type="PROSITE" id="PS51285">
    <property type="entry name" value="AGC_KINASE_CTER"/>
    <property type="match status" value="1"/>
</dbReference>
<dbReference type="GO" id="GO:0004674">
    <property type="term" value="F:protein serine/threonine kinase activity"/>
    <property type="evidence" value="ECO:0007669"/>
    <property type="project" value="UniProtKB-KW"/>
</dbReference>
<dbReference type="SUPFAM" id="SSF56112">
    <property type="entry name" value="Protein kinase-like (PK-like)"/>
    <property type="match status" value="1"/>
</dbReference>
<dbReference type="Gene3D" id="1.10.510.10">
    <property type="entry name" value="Transferase(Phosphotransferase) domain 1"/>
    <property type="match status" value="1"/>
</dbReference>
<dbReference type="GO" id="GO:0005524">
    <property type="term" value="F:ATP binding"/>
    <property type="evidence" value="ECO:0007669"/>
    <property type="project" value="UniProtKB-KW"/>
</dbReference>
<evidence type="ECO:0000256" key="2">
    <source>
        <dbReference type="ARBA" id="ARBA00022527"/>
    </source>
</evidence>
<keyword evidence="2" id="KW-0723">Serine/threonine-protein kinase</keyword>
<dbReference type="InterPro" id="IPR050839">
    <property type="entry name" value="Rho-assoc_Ser/Thr_Kinase"/>
</dbReference>
<keyword evidence="4" id="KW-0808">Transferase</keyword>
<evidence type="ECO:0000256" key="9">
    <source>
        <dbReference type="ARBA" id="ARBA00048679"/>
    </source>
</evidence>
<comment type="catalytic activity">
    <reaction evidence="8">
        <text>L-threonyl-[protein] + ATP = O-phospho-L-threonyl-[protein] + ADP + H(+)</text>
        <dbReference type="Rhea" id="RHEA:46608"/>
        <dbReference type="Rhea" id="RHEA-COMP:11060"/>
        <dbReference type="Rhea" id="RHEA-COMP:11605"/>
        <dbReference type="ChEBI" id="CHEBI:15378"/>
        <dbReference type="ChEBI" id="CHEBI:30013"/>
        <dbReference type="ChEBI" id="CHEBI:30616"/>
        <dbReference type="ChEBI" id="CHEBI:61977"/>
        <dbReference type="ChEBI" id="CHEBI:456216"/>
        <dbReference type="EC" id="2.7.11.1"/>
    </reaction>
</comment>
<keyword evidence="7" id="KW-0067">ATP-binding</keyword>
<reference evidence="14" key="1">
    <citation type="submission" date="2019-07" db="EMBL/GenBank/DDBJ databases">
        <title>De Novo Assembly of kiwifruit Actinidia rufa.</title>
        <authorList>
            <person name="Sugita-Konishi S."/>
            <person name="Sato K."/>
            <person name="Mori E."/>
            <person name="Abe Y."/>
            <person name="Kisaki G."/>
            <person name="Hamano K."/>
            <person name="Suezawa K."/>
            <person name="Otani M."/>
            <person name="Fukuda T."/>
            <person name="Manabe T."/>
            <person name="Gomi K."/>
            <person name="Tabuchi M."/>
            <person name="Akimitsu K."/>
            <person name="Kataoka I."/>
        </authorList>
    </citation>
    <scope>NUCLEOTIDE SEQUENCE [LARGE SCALE GENOMIC DNA]</scope>
    <source>
        <strain evidence="14">cv. Fuchu</strain>
    </source>
</reference>
<dbReference type="OrthoDB" id="3638488at2759"/>
<keyword evidence="3" id="KW-0597">Phosphoprotein</keyword>
<dbReference type="Pfam" id="PF00069">
    <property type="entry name" value="Pkinase"/>
    <property type="match status" value="1"/>
</dbReference>
<evidence type="ECO:0000256" key="8">
    <source>
        <dbReference type="ARBA" id="ARBA00047899"/>
    </source>
</evidence>
<evidence type="ECO:0000256" key="7">
    <source>
        <dbReference type="ARBA" id="ARBA00022840"/>
    </source>
</evidence>
<dbReference type="PANTHER" id="PTHR22988:SF76">
    <property type="entry name" value="CHROMOSOME UNDETERMINED SCAFFOLD_135, WHOLE GENOME SHOTGUN SEQUENCE"/>
    <property type="match status" value="1"/>
</dbReference>
<dbReference type="PANTHER" id="PTHR22988">
    <property type="entry name" value="MYOTONIC DYSTROPHY S/T KINASE-RELATED"/>
    <property type="match status" value="1"/>
</dbReference>
<feature type="compositionally biased region" description="Polar residues" evidence="10">
    <location>
        <begin position="319"/>
        <end position="329"/>
    </location>
</feature>
<dbReference type="EMBL" id="BJWL01000418">
    <property type="protein sequence ID" value="GFS43418.1"/>
    <property type="molecule type" value="Genomic_DNA"/>
</dbReference>
<dbReference type="Proteomes" id="UP000585474">
    <property type="component" value="Unassembled WGS sequence"/>
</dbReference>
<evidence type="ECO:0000313" key="13">
    <source>
        <dbReference type="EMBL" id="GFS43418.1"/>
    </source>
</evidence>
<keyword evidence="14" id="KW-1185">Reference proteome</keyword>
<feature type="domain" description="Protein kinase" evidence="11">
    <location>
        <begin position="1"/>
        <end position="80"/>
    </location>
</feature>
<comment type="catalytic activity">
    <reaction evidence="9">
        <text>L-seryl-[protein] + ATP = O-phospho-L-seryl-[protein] + ADP + H(+)</text>
        <dbReference type="Rhea" id="RHEA:17989"/>
        <dbReference type="Rhea" id="RHEA-COMP:9863"/>
        <dbReference type="Rhea" id="RHEA-COMP:11604"/>
        <dbReference type="ChEBI" id="CHEBI:15378"/>
        <dbReference type="ChEBI" id="CHEBI:29999"/>
        <dbReference type="ChEBI" id="CHEBI:30616"/>
        <dbReference type="ChEBI" id="CHEBI:83421"/>
        <dbReference type="ChEBI" id="CHEBI:456216"/>
        <dbReference type="EC" id="2.7.11.1"/>
    </reaction>
</comment>
<name>A0A7J0DVP8_9ERIC</name>
<comment type="caution">
    <text evidence="13">The sequence shown here is derived from an EMBL/GenBank/DDBJ whole genome shotgun (WGS) entry which is preliminary data.</text>
</comment>
<evidence type="ECO:0000256" key="3">
    <source>
        <dbReference type="ARBA" id="ARBA00022553"/>
    </source>
</evidence>
<evidence type="ECO:0000259" key="12">
    <source>
        <dbReference type="PROSITE" id="PS51285"/>
    </source>
</evidence>
<dbReference type="PROSITE" id="PS50011">
    <property type="entry name" value="PROTEIN_KINASE_DOM"/>
    <property type="match status" value="1"/>
</dbReference>
<evidence type="ECO:0000256" key="6">
    <source>
        <dbReference type="ARBA" id="ARBA00022777"/>
    </source>
</evidence>
<keyword evidence="5" id="KW-0547">Nucleotide-binding</keyword>
<evidence type="ECO:0000313" key="14">
    <source>
        <dbReference type="Proteomes" id="UP000585474"/>
    </source>
</evidence>
<feature type="domain" description="AGC-kinase C-terminal" evidence="12">
    <location>
        <begin position="81"/>
        <end position="140"/>
    </location>
</feature>
<accession>A0A7J0DVP8</accession>